<dbReference type="PANTHER" id="PTHR41694">
    <property type="entry name" value="ENDOGENOUS RETROVIRUS GROUP K MEMBER POL PROTEIN"/>
    <property type="match status" value="1"/>
</dbReference>
<dbReference type="PROSITE" id="PS50879">
    <property type="entry name" value="RNASE_H_1"/>
    <property type="match status" value="1"/>
</dbReference>
<dbReference type="InterPro" id="IPR043502">
    <property type="entry name" value="DNA/RNA_pol_sf"/>
</dbReference>
<accession>A0A5A9N1T6</accession>
<dbReference type="PANTHER" id="PTHR41694:SF5">
    <property type="entry name" value="RIBONUCLEASE H"/>
    <property type="match status" value="1"/>
</dbReference>
<organism evidence="12 13">
    <name type="scientific">Triplophysa tibetana</name>
    <dbReference type="NCBI Taxonomy" id="1572043"/>
    <lineage>
        <taxon>Eukaryota</taxon>
        <taxon>Metazoa</taxon>
        <taxon>Chordata</taxon>
        <taxon>Craniata</taxon>
        <taxon>Vertebrata</taxon>
        <taxon>Euteleostomi</taxon>
        <taxon>Actinopterygii</taxon>
        <taxon>Neopterygii</taxon>
        <taxon>Teleostei</taxon>
        <taxon>Ostariophysi</taxon>
        <taxon>Cypriniformes</taxon>
        <taxon>Nemacheilidae</taxon>
        <taxon>Triplophysa</taxon>
    </lineage>
</organism>
<keyword evidence="8" id="KW-0695">RNA-directed DNA polymerase</keyword>
<keyword evidence="6" id="KW-0255">Endonuclease</keyword>
<evidence type="ECO:0000256" key="4">
    <source>
        <dbReference type="ARBA" id="ARBA00022695"/>
    </source>
</evidence>
<keyword evidence="7" id="KW-0378">Hydrolase</keyword>
<reference evidence="12 13" key="1">
    <citation type="journal article" date="2019" name="Mol. Ecol. Resour.">
        <title>Chromosome-level genome assembly of Triplophysa tibetana, a fish adapted to the harsh high-altitude environment of the Tibetan Plateau.</title>
        <authorList>
            <person name="Yang X."/>
            <person name="Liu H."/>
            <person name="Ma Z."/>
            <person name="Zou Y."/>
            <person name="Zou M."/>
            <person name="Mao Y."/>
            <person name="Li X."/>
            <person name="Wang H."/>
            <person name="Chen T."/>
            <person name="Wang W."/>
            <person name="Yang R."/>
        </authorList>
    </citation>
    <scope>NUCLEOTIDE SEQUENCE [LARGE SCALE GENOMIC DNA]</scope>
    <source>
        <strain evidence="12">TTIB1903HZAU</strain>
        <tissue evidence="12">Muscle</tissue>
    </source>
</reference>
<evidence type="ECO:0000259" key="10">
    <source>
        <dbReference type="PROSITE" id="PS50879"/>
    </source>
</evidence>
<evidence type="ECO:0000256" key="1">
    <source>
        <dbReference type="ARBA" id="ARBA00010879"/>
    </source>
</evidence>
<dbReference type="SUPFAM" id="SSF56672">
    <property type="entry name" value="DNA/RNA polymerases"/>
    <property type="match status" value="1"/>
</dbReference>
<dbReference type="InterPro" id="IPR043128">
    <property type="entry name" value="Rev_trsase/Diguanyl_cyclase"/>
</dbReference>
<gene>
    <name evidence="12" type="ORF">E1301_Tti013321</name>
</gene>
<dbReference type="InterPro" id="IPR001584">
    <property type="entry name" value="Integrase_cat-core"/>
</dbReference>
<comment type="similarity">
    <text evidence="1">Belongs to the beta type-B retroviral polymerase family. HERV class-II K(HML-2) pol subfamily.</text>
</comment>
<dbReference type="GO" id="GO:0015074">
    <property type="term" value="P:DNA integration"/>
    <property type="evidence" value="ECO:0007669"/>
    <property type="project" value="InterPro"/>
</dbReference>
<proteinExistence type="inferred from homology"/>
<comment type="caution">
    <text evidence="12">The sequence shown here is derived from an EMBL/GenBank/DDBJ whole genome shotgun (WGS) entry which is preliminary data.</text>
</comment>
<dbReference type="GO" id="GO:0004523">
    <property type="term" value="F:RNA-DNA hybrid ribonuclease activity"/>
    <property type="evidence" value="ECO:0007669"/>
    <property type="project" value="UniProtKB-EC"/>
</dbReference>
<dbReference type="InterPro" id="IPR036397">
    <property type="entry name" value="RNaseH_sf"/>
</dbReference>
<dbReference type="AlphaFoldDB" id="A0A5A9N1T6"/>
<name>A0A5A9N1T6_9TELE</name>
<dbReference type="Pfam" id="PF00665">
    <property type="entry name" value="rve"/>
    <property type="match status" value="1"/>
</dbReference>
<keyword evidence="4" id="KW-0548">Nucleotidyltransferase</keyword>
<dbReference type="Gene3D" id="3.30.70.270">
    <property type="match status" value="2"/>
</dbReference>
<evidence type="ECO:0000259" key="9">
    <source>
        <dbReference type="PROSITE" id="PS50878"/>
    </source>
</evidence>
<keyword evidence="13" id="KW-1185">Reference proteome</keyword>
<dbReference type="InterPro" id="IPR000477">
    <property type="entry name" value="RT_dom"/>
</dbReference>
<sequence length="1049" mass="116144">MPTRVDSMINPSLWSQFKDDTGFIDMEPYRAKLKTNKPVYIKQYPLFKDKEVGITPLIENFVQQGVLEPTHSPYNTPINPVVKADGKTWRLTQDLRAVNQLIIPLAPIVPDVLTVMNSVPYSHKYFTVIDLCAAFFSVPVHPDTQPLLAFTFKGQQYSWKRLAQGYADSPAVFSAAVHRTLAKMIDLPSSACVLQFADDILVSGETAEDCEKASVIVCNVLAETGFKASKDKLQWVKTKVTYLGHVLMQGLRAISTDRVQLIRKVKSPRTVQQLQSFLGLINYCRQWIPDCAIHDRHLRGLIDHKAPQNTPLEWTAEADEHFNALKAAITTAPALGLPDYAKPFHLHVRETAGAALGVLLQEHGSTYRSVAYLSKKLDNIVTGMPACLRAVAAAALIVQMAEKTVLSHPLTLYASHQVGAILHNMQTQHMTAQRRSGYEATLLATKNLTIKPTASINPALLSILGMVDMTDFNVEHDCIFELTNSYCSRVDLLDSPLEGGEHIYVDGSCSKPSDGVYLCGYAVVSNSGEVKEAYALDYNSAQAAELIALKRACRLMSGKRVTVYTDSKYAWSVLHHYAKMWEVRNFTTSDGRPIAHANLIGQLTEAVQLPLEVAIVKVKGHSSGDDEQALGNRRADEAAKAAAQAQIKSPFQQKDETQVAMTVHIANIPDIDIKILQSQPTKGDLEHWSKNVCAPDTDGILRDEQGRIALPKLGLIILIRHYHGLSHTSCAKVVQAINRLYCIADVHKTAKLVLDACLTCAQVNPHKSTKHDALTHPEAPFQHLQIDFTHMPPIGNLKYLLVIVDRFSKWPEAFPCAREDAKTVVKILTKEIVPRYGIPATLESDNGTSFTSKVTQLLAKALSIDWHFNIPYHPQSAGVVERSNRTLKTRLTKAVLETGRKWVDLLPAVLTEIRMTPSSTTKLSPFEILMGRPFPTPWVKGRSGLSSLGDLEVIQEDYVTSLVEKLNSICADVSLCLPLPSEQPTHNFVPGQKAFVRSLKPTKVGESKYHGPATVIAVTRTGVLTDYQPQWIHASRLKLCLQESRQAPI</sequence>
<evidence type="ECO:0000313" key="12">
    <source>
        <dbReference type="EMBL" id="KAA0702916.1"/>
    </source>
</evidence>
<evidence type="ECO:0000313" key="13">
    <source>
        <dbReference type="Proteomes" id="UP000324632"/>
    </source>
</evidence>
<dbReference type="InterPro" id="IPR041577">
    <property type="entry name" value="RT_RNaseH_2"/>
</dbReference>
<keyword evidence="5" id="KW-0540">Nuclease</keyword>
<dbReference type="PROSITE" id="PS50878">
    <property type="entry name" value="RT_POL"/>
    <property type="match status" value="1"/>
</dbReference>
<dbReference type="EC" id="3.1.26.4" evidence="2"/>
<dbReference type="Gene3D" id="2.30.30.850">
    <property type="match status" value="1"/>
</dbReference>
<dbReference type="InterPro" id="IPR012337">
    <property type="entry name" value="RNaseH-like_sf"/>
</dbReference>
<dbReference type="GO" id="GO:0003964">
    <property type="term" value="F:RNA-directed DNA polymerase activity"/>
    <property type="evidence" value="ECO:0007669"/>
    <property type="project" value="UniProtKB-KW"/>
</dbReference>
<dbReference type="Pfam" id="PF00075">
    <property type="entry name" value="RNase_H"/>
    <property type="match status" value="1"/>
</dbReference>
<dbReference type="Proteomes" id="UP000324632">
    <property type="component" value="Chromosome 24"/>
</dbReference>
<feature type="domain" description="Integrase catalytic" evidence="11">
    <location>
        <begin position="776"/>
        <end position="933"/>
    </location>
</feature>
<feature type="domain" description="RNase H type-1" evidence="10">
    <location>
        <begin position="497"/>
        <end position="644"/>
    </location>
</feature>
<dbReference type="Gene3D" id="3.30.420.10">
    <property type="entry name" value="Ribonuclease H-like superfamily/Ribonuclease H"/>
    <property type="match status" value="2"/>
</dbReference>
<feature type="domain" description="Reverse transcriptase" evidence="9">
    <location>
        <begin position="62"/>
        <end position="247"/>
    </location>
</feature>
<dbReference type="Pfam" id="PF00078">
    <property type="entry name" value="RVT_1"/>
    <property type="match status" value="1"/>
</dbReference>
<evidence type="ECO:0000256" key="2">
    <source>
        <dbReference type="ARBA" id="ARBA00012180"/>
    </source>
</evidence>
<evidence type="ECO:0000256" key="5">
    <source>
        <dbReference type="ARBA" id="ARBA00022722"/>
    </source>
</evidence>
<protein>
    <recommendedName>
        <fullName evidence="2">ribonuclease H</fullName>
        <ecNumber evidence="2">3.1.26.4</ecNumber>
    </recommendedName>
</protein>
<dbReference type="PROSITE" id="PS50994">
    <property type="entry name" value="INTEGRASE"/>
    <property type="match status" value="1"/>
</dbReference>
<dbReference type="SUPFAM" id="SSF53098">
    <property type="entry name" value="Ribonuclease H-like"/>
    <property type="match status" value="2"/>
</dbReference>
<dbReference type="Pfam" id="PF17919">
    <property type="entry name" value="RT_RNaseH_2"/>
    <property type="match status" value="1"/>
</dbReference>
<dbReference type="Gene3D" id="3.10.10.10">
    <property type="entry name" value="HIV Type 1 Reverse Transcriptase, subunit A, domain 1"/>
    <property type="match status" value="1"/>
</dbReference>
<dbReference type="Gene3D" id="3.10.20.370">
    <property type="match status" value="1"/>
</dbReference>
<evidence type="ECO:0000256" key="7">
    <source>
        <dbReference type="ARBA" id="ARBA00022801"/>
    </source>
</evidence>
<evidence type="ECO:0000256" key="8">
    <source>
        <dbReference type="ARBA" id="ARBA00022918"/>
    </source>
</evidence>
<evidence type="ECO:0000256" key="6">
    <source>
        <dbReference type="ARBA" id="ARBA00022759"/>
    </source>
</evidence>
<keyword evidence="3" id="KW-0808">Transferase</keyword>
<dbReference type="EMBL" id="SOYY01000024">
    <property type="protein sequence ID" value="KAA0702916.1"/>
    <property type="molecule type" value="Genomic_DNA"/>
</dbReference>
<evidence type="ECO:0000256" key="3">
    <source>
        <dbReference type="ARBA" id="ARBA00022679"/>
    </source>
</evidence>
<dbReference type="InterPro" id="IPR002156">
    <property type="entry name" value="RNaseH_domain"/>
</dbReference>
<dbReference type="Gene3D" id="1.10.340.70">
    <property type="match status" value="1"/>
</dbReference>
<evidence type="ECO:0000259" key="11">
    <source>
        <dbReference type="PROSITE" id="PS50994"/>
    </source>
</evidence>
<dbReference type="GO" id="GO:0003676">
    <property type="term" value="F:nucleic acid binding"/>
    <property type="evidence" value="ECO:0007669"/>
    <property type="project" value="InterPro"/>
</dbReference>